<dbReference type="AlphaFoldDB" id="A0A2H3B8J4"/>
<organism evidence="1 2">
    <name type="scientific">Armillaria solidipes</name>
    <dbReference type="NCBI Taxonomy" id="1076256"/>
    <lineage>
        <taxon>Eukaryota</taxon>
        <taxon>Fungi</taxon>
        <taxon>Dikarya</taxon>
        <taxon>Basidiomycota</taxon>
        <taxon>Agaricomycotina</taxon>
        <taxon>Agaricomycetes</taxon>
        <taxon>Agaricomycetidae</taxon>
        <taxon>Agaricales</taxon>
        <taxon>Marasmiineae</taxon>
        <taxon>Physalacriaceae</taxon>
        <taxon>Armillaria</taxon>
    </lineage>
</organism>
<reference evidence="2" key="1">
    <citation type="journal article" date="2017" name="Nat. Ecol. Evol.">
        <title>Genome expansion and lineage-specific genetic innovations in the forest pathogenic fungi Armillaria.</title>
        <authorList>
            <person name="Sipos G."/>
            <person name="Prasanna A.N."/>
            <person name="Walter M.C."/>
            <person name="O'Connor E."/>
            <person name="Balint B."/>
            <person name="Krizsan K."/>
            <person name="Kiss B."/>
            <person name="Hess J."/>
            <person name="Varga T."/>
            <person name="Slot J."/>
            <person name="Riley R."/>
            <person name="Boka B."/>
            <person name="Rigling D."/>
            <person name="Barry K."/>
            <person name="Lee J."/>
            <person name="Mihaltcheva S."/>
            <person name="LaButti K."/>
            <person name="Lipzen A."/>
            <person name="Waldron R."/>
            <person name="Moloney N.M."/>
            <person name="Sperisen C."/>
            <person name="Kredics L."/>
            <person name="Vagvoelgyi C."/>
            <person name="Patrignani A."/>
            <person name="Fitzpatrick D."/>
            <person name="Nagy I."/>
            <person name="Doyle S."/>
            <person name="Anderson J.B."/>
            <person name="Grigoriev I.V."/>
            <person name="Gueldener U."/>
            <person name="Muensterkoetter M."/>
            <person name="Nagy L.G."/>
        </authorList>
    </citation>
    <scope>NUCLEOTIDE SEQUENCE [LARGE SCALE GENOMIC DNA]</scope>
    <source>
        <strain evidence="2">28-4</strain>
    </source>
</reference>
<evidence type="ECO:0000313" key="2">
    <source>
        <dbReference type="Proteomes" id="UP000218334"/>
    </source>
</evidence>
<proteinExistence type="predicted"/>
<accession>A0A2H3B8J4</accession>
<keyword evidence="2" id="KW-1185">Reference proteome</keyword>
<protein>
    <submittedName>
        <fullName evidence="1">Uncharacterized protein</fullName>
    </submittedName>
</protein>
<dbReference type="EMBL" id="KZ293437">
    <property type="protein sequence ID" value="PBK67201.1"/>
    <property type="molecule type" value="Genomic_DNA"/>
</dbReference>
<gene>
    <name evidence="1" type="ORF">ARMSODRAFT_959352</name>
</gene>
<evidence type="ECO:0000313" key="1">
    <source>
        <dbReference type="EMBL" id="PBK67201.1"/>
    </source>
</evidence>
<name>A0A2H3B8J4_9AGAR</name>
<dbReference type="Proteomes" id="UP000218334">
    <property type="component" value="Unassembled WGS sequence"/>
</dbReference>
<sequence>MSVHPMHPQTGGFMLDHYYLRGYATPSLTTTVRVSTSSSGSGTTSVDSSWETSCPGLEAATHPRAIKVSTYRNSTTLNPTATPFVPILQTKSQTHTSKIAQSKANSRDSEEPTWNSAFIAGSLEDPFAKWNVARRASQIVCSPWFSLKKDLSILIRKFCQRARVQEMGGGPESLAPFATETHRTVHVFFGPHAALLFRRKLATLAVRTFIEKWVIVCLLGP</sequence>